<dbReference type="Proteomes" id="UP001153737">
    <property type="component" value="Chromosome 8"/>
</dbReference>
<sequence>MSDDILECARWVVQVSDLRQGLQAEIHPAPARADPHRQPAVWVSRVRQEVPAAEPPDAAPAHPRQREAVRMRVLRAHLQAARHLEPAPAHPFGSKALEIHSKHLGPYKTKVDDGRSKTKRILEKLIEPSCTTEKVAMRMYVSPHLVFKNGINPTLWPQDVPFPPDEGKEEVQSTYGDNDADRAACFSPNGLAGNLQYPAYFKDPKGMNHAVFGAATQFGALQYLKQQQQPEHRGNHIDDLLEATSCPVHSFADDSTLHTAFSFRAPIPGRQIRNERGRNVDNINMDLASRMGIQ</sequence>
<dbReference type="OrthoDB" id="427030at2759"/>
<keyword evidence="2" id="KW-1185">Reference proteome</keyword>
<accession>A0A9N9X2S4</accession>
<evidence type="ECO:0000313" key="2">
    <source>
        <dbReference type="Proteomes" id="UP001153737"/>
    </source>
</evidence>
<evidence type="ECO:0000313" key="1">
    <source>
        <dbReference type="EMBL" id="CAG9824237.1"/>
    </source>
</evidence>
<dbReference type="AlphaFoldDB" id="A0A9N9X2S4"/>
<dbReference type="EMBL" id="OU896714">
    <property type="protein sequence ID" value="CAG9824237.1"/>
    <property type="molecule type" value="Genomic_DNA"/>
</dbReference>
<protein>
    <submittedName>
        <fullName evidence="1">Uncharacterized protein</fullName>
    </submittedName>
</protein>
<proteinExistence type="predicted"/>
<organism evidence="1 2">
    <name type="scientific">Phaedon cochleariae</name>
    <name type="common">Mustard beetle</name>
    <dbReference type="NCBI Taxonomy" id="80249"/>
    <lineage>
        <taxon>Eukaryota</taxon>
        <taxon>Metazoa</taxon>
        <taxon>Ecdysozoa</taxon>
        <taxon>Arthropoda</taxon>
        <taxon>Hexapoda</taxon>
        <taxon>Insecta</taxon>
        <taxon>Pterygota</taxon>
        <taxon>Neoptera</taxon>
        <taxon>Endopterygota</taxon>
        <taxon>Coleoptera</taxon>
        <taxon>Polyphaga</taxon>
        <taxon>Cucujiformia</taxon>
        <taxon>Chrysomeloidea</taxon>
        <taxon>Chrysomelidae</taxon>
        <taxon>Chrysomelinae</taxon>
        <taxon>Chrysomelini</taxon>
        <taxon>Phaedon</taxon>
    </lineage>
</organism>
<reference evidence="1" key="2">
    <citation type="submission" date="2022-10" db="EMBL/GenBank/DDBJ databases">
        <authorList>
            <consortium name="ENA_rothamsted_submissions"/>
            <consortium name="culmorum"/>
            <person name="King R."/>
        </authorList>
    </citation>
    <scope>NUCLEOTIDE SEQUENCE</scope>
</reference>
<gene>
    <name evidence="1" type="ORF">PHAECO_LOCUS12155</name>
</gene>
<name>A0A9N9X2S4_PHACE</name>
<reference evidence="1" key="1">
    <citation type="submission" date="2022-01" db="EMBL/GenBank/DDBJ databases">
        <authorList>
            <person name="King R."/>
        </authorList>
    </citation>
    <scope>NUCLEOTIDE SEQUENCE</scope>
</reference>